<keyword evidence="6 12" id="KW-0472">Membrane</keyword>
<evidence type="ECO:0000256" key="12">
    <source>
        <dbReference type="HAMAP-Rule" id="MF_00662"/>
    </source>
</evidence>
<evidence type="ECO:0000256" key="1">
    <source>
        <dbReference type="ARBA" id="ARBA00005189"/>
    </source>
</evidence>
<keyword evidence="3 12" id="KW-0444">Lipid biosynthesis</keyword>
<evidence type="ECO:0000256" key="4">
    <source>
        <dbReference type="ARBA" id="ARBA00022793"/>
    </source>
</evidence>
<comment type="caution">
    <text evidence="13">The sequence shown here is derived from an EMBL/GenBank/DDBJ whole genome shotgun (WGS) entry which is preliminary data.</text>
</comment>
<feature type="site" description="Cleavage (non-hydrolytic); by autocatalysis" evidence="12">
    <location>
        <begin position="251"/>
        <end position="252"/>
    </location>
</feature>
<evidence type="ECO:0000256" key="11">
    <source>
        <dbReference type="ARBA" id="ARBA00023317"/>
    </source>
</evidence>
<feature type="active site" description="Charge relay system; for autoendoproteolytic cleavage activity" evidence="12">
    <location>
        <position position="91"/>
    </location>
</feature>
<dbReference type="EMBL" id="MTSD02000006">
    <property type="protein sequence ID" value="OOV86387.1"/>
    <property type="molecule type" value="Genomic_DNA"/>
</dbReference>
<dbReference type="Proteomes" id="UP000190064">
    <property type="component" value="Unassembled WGS sequence"/>
</dbReference>
<dbReference type="GO" id="GO:0006646">
    <property type="term" value="P:phosphatidylethanolamine biosynthetic process"/>
    <property type="evidence" value="ECO:0007669"/>
    <property type="project" value="UniProtKB-UniRule"/>
</dbReference>
<evidence type="ECO:0000256" key="7">
    <source>
        <dbReference type="ARBA" id="ARBA00023145"/>
    </source>
</evidence>
<dbReference type="GO" id="GO:0004609">
    <property type="term" value="F:phosphatidylserine decarboxylase activity"/>
    <property type="evidence" value="ECO:0007669"/>
    <property type="project" value="UniProtKB-UniRule"/>
</dbReference>
<keyword evidence="4 12" id="KW-0210">Decarboxylase</keyword>
<gene>
    <name evidence="12" type="primary">psd</name>
    <name evidence="13" type="ORF">BTA35_0212750</name>
</gene>
<evidence type="ECO:0000313" key="13">
    <source>
        <dbReference type="EMBL" id="OOV86387.1"/>
    </source>
</evidence>
<feature type="active site" description="Charge relay system; for autoendoproteolytic cleavage activity" evidence="12">
    <location>
        <position position="148"/>
    </location>
</feature>
<evidence type="ECO:0000256" key="3">
    <source>
        <dbReference type="ARBA" id="ARBA00022516"/>
    </source>
</evidence>
<feature type="active site" description="Schiff-base intermediate with substrate; via pyruvic acid; for decarboxylase activity" evidence="12">
    <location>
        <position position="252"/>
    </location>
</feature>
<dbReference type="InterPro" id="IPR033177">
    <property type="entry name" value="PSD-B"/>
</dbReference>
<dbReference type="PANTHER" id="PTHR10067:SF6">
    <property type="entry name" value="PHOSPHATIDYLSERINE DECARBOXYLASE PROENZYME, MITOCHONDRIAL"/>
    <property type="match status" value="1"/>
</dbReference>
<keyword evidence="11 12" id="KW-0670">Pyruvate</keyword>
<keyword evidence="10 12" id="KW-1208">Phospholipid metabolism</keyword>
<reference evidence="13" key="1">
    <citation type="submission" date="2017-02" db="EMBL/GenBank/DDBJ databases">
        <title>Draft Genome Sequence of the Salt Water Bacterium Oceanospirillum linum ATCC 11336.</title>
        <authorList>
            <person name="Trachtenberg A.M."/>
            <person name="Carney J.G."/>
            <person name="Linnane J.D."/>
            <person name="Rheaume B.A."/>
            <person name="Pitts N.L."/>
            <person name="Mykles D.L."/>
            <person name="Maclea K.S."/>
        </authorList>
    </citation>
    <scope>NUCLEOTIDE SEQUENCE [LARGE SCALE GENOMIC DNA]</scope>
    <source>
        <strain evidence="13">ATCC 11336</strain>
    </source>
</reference>
<comment type="pathway">
    <text evidence="1">Lipid metabolism.</text>
</comment>
<feature type="modified residue" description="Pyruvic acid (Ser); by autocatalysis" evidence="12">
    <location>
        <position position="252"/>
    </location>
</feature>
<dbReference type="RefSeq" id="WP_078320201.1">
    <property type="nucleotide sequence ID" value="NZ_FXTS01000007.1"/>
</dbReference>
<protein>
    <recommendedName>
        <fullName evidence="12">Phosphatidylserine decarboxylase proenzyme</fullName>
        <ecNumber evidence="12">4.1.1.65</ecNumber>
    </recommendedName>
    <component>
        <recommendedName>
            <fullName evidence="12">Phosphatidylserine decarboxylase alpha chain</fullName>
        </recommendedName>
    </component>
    <component>
        <recommendedName>
            <fullName evidence="12">Phosphatidylserine decarboxylase beta chain</fullName>
        </recommendedName>
    </component>
</protein>
<evidence type="ECO:0000256" key="5">
    <source>
        <dbReference type="ARBA" id="ARBA00023098"/>
    </source>
</evidence>
<comment type="subcellular location">
    <subcellularLocation>
        <location evidence="12">Cell membrane</location>
        <topology evidence="12">Peripheral membrane protein</topology>
    </subcellularLocation>
</comment>
<proteinExistence type="inferred from homology"/>
<dbReference type="NCBIfam" id="TIGR00163">
    <property type="entry name" value="PS_decarb"/>
    <property type="match status" value="1"/>
</dbReference>
<dbReference type="PANTHER" id="PTHR10067">
    <property type="entry name" value="PHOSPHATIDYLSERINE DECARBOXYLASE"/>
    <property type="match status" value="1"/>
</dbReference>
<keyword evidence="2 12" id="KW-1003">Cell membrane</keyword>
<keyword evidence="8 12" id="KW-0594">Phospholipid biosynthesis</keyword>
<dbReference type="UniPathway" id="UPA00558">
    <property type="reaction ID" value="UER00616"/>
</dbReference>
<comment type="subunit">
    <text evidence="12">Heterodimer of a large membrane-associated beta subunit and a small pyruvoyl-containing alpha subunit.</text>
</comment>
<feature type="chain" id="PRO_5023464148" description="Phosphatidylserine decarboxylase alpha chain" evidence="12">
    <location>
        <begin position="252"/>
        <end position="304"/>
    </location>
</feature>
<dbReference type="Pfam" id="PF02666">
    <property type="entry name" value="PS_Dcarbxylase"/>
    <property type="match status" value="1"/>
</dbReference>
<dbReference type="GO" id="GO:0005886">
    <property type="term" value="C:plasma membrane"/>
    <property type="evidence" value="ECO:0007669"/>
    <property type="project" value="UniProtKB-SubCell"/>
</dbReference>
<comment type="cofactor">
    <cofactor evidence="12">
        <name>pyruvate</name>
        <dbReference type="ChEBI" id="CHEBI:15361"/>
    </cofactor>
    <text evidence="12">Binds 1 pyruvoyl group covalently per subunit.</text>
</comment>
<evidence type="ECO:0000256" key="6">
    <source>
        <dbReference type="ARBA" id="ARBA00023136"/>
    </source>
</evidence>
<evidence type="ECO:0000256" key="2">
    <source>
        <dbReference type="ARBA" id="ARBA00022475"/>
    </source>
</evidence>
<comment type="PTM">
    <text evidence="12">Is synthesized initially as an inactive proenzyme. Formation of the active enzyme involves a self-maturation process in which the active site pyruvoyl group is generated from an internal serine residue via an autocatalytic post-translational modification. Two non-identical subunits are generated from the proenzyme in this reaction, and the pyruvate is formed at the N-terminus of the alpha chain, which is derived from the carboxyl end of the proenzyme. The autoendoproteolytic cleavage occurs by a canonical serine protease mechanism, in which the side chain hydroxyl group of the serine supplies its oxygen atom to form the C-terminus of the beta chain, while the remainder of the serine residue undergoes an oxidative deamination to produce ammonia and the pyruvoyl prosthetic group on the alpha chain. During this reaction, the Ser that is part of the protease active site of the proenzyme becomes the pyruvoyl prosthetic group, which constitutes an essential element of the active site of the mature decarboxylase.</text>
</comment>
<comment type="similarity">
    <text evidence="12">Belongs to the phosphatidylserine decarboxylase family. PSD-B subfamily. Prokaryotic type I sub-subfamily.</text>
</comment>
<keyword evidence="14" id="KW-1185">Reference proteome</keyword>
<evidence type="ECO:0000313" key="14">
    <source>
        <dbReference type="Proteomes" id="UP000190064"/>
    </source>
</evidence>
<dbReference type="STRING" id="966.BTA35_0212750"/>
<organism evidence="13 14">
    <name type="scientific">Oceanospirillum linum</name>
    <dbReference type="NCBI Taxonomy" id="966"/>
    <lineage>
        <taxon>Bacteria</taxon>
        <taxon>Pseudomonadati</taxon>
        <taxon>Pseudomonadota</taxon>
        <taxon>Gammaproteobacteria</taxon>
        <taxon>Oceanospirillales</taxon>
        <taxon>Oceanospirillaceae</taxon>
        <taxon>Oceanospirillum</taxon>
    </lineage>
</organism>
<dbReference type="InterPro" id="IPR033178">
    <property type="entry name" value="PSD_type1_pro"/>
</dbReference>
<accession>A0A1T1H9J8</accession>
<dbReference type="AlphaFoldDB" id="A0A1T1H9J8"/>
<feature type="chain" id="PRO_5023464147" description="Phosphatidylserine decarboxylase beta chain" evidence="12">
    <location>
        <begin position="1"/>
        <end position="251"/>
    </location>
</feature>
<evidence type="ECO:0000256" key="8">
    <source>
        <dbReference type="ARBA" id="ARBA00023209"/>
    </source>
</evidence>
<evidence type="ECO:0000256" key="9">
    <source>
        <dbReference type="ARBA" id="ARBA00023239"/>
    </source>
</evidence>
<keyword evidence="5 12" id="KW-0443">Lipid metabolism</keyword>
<comment type="pathway">
    <text evidence="12">Phospholipid metabolism; phosphatidylethanolamine biosynthesis; phosphatidylethanolamine from CDP-diacylglycerol: step 2/2.</text>
</comment>
<comment type="catalytic activity">
    <reaction evidence="12">
        <text>a 1,2-diacyl-sn-glycero-3-phospho-L-serine + H(+) = a 1,2-diacyl-sn-glycero-3-phosphoethanolamine + CO2</text>
        <dbReference type="Rhea" id="RHEA:20828"/>
        <dbReference type="ChEBI" id="CHEBI:15378"/>
        <dbReference type="ChEBI" id="CHEBI:16526"/>
        <dbReference type="ChEBI" id="CHEBI:57262"/>
        <dbReference type="ChEBI" id="CHEBI:64612"/>
        <dbReference type="EC" id="4.1.1.65"/>
    </reaction>
</comment>
<name>A0A1T1H9J8_OCELI</name>
<keyword evidence="7 12" id="KW-0865">Zymogen</keyword>
<feature type="active site" description="Charge relay system; for autoendoproteolytic cleavage activity" evidence="12">
    <location>
        <position position="252"/>
    </location>
</feature>
<keyword evidence="9 12" id="KW-0456">Lyase</keyword>
<dbReference type="InterPro" id="IPR003817">
    <property type="entry name" value="PS_Dcarbxylase"/>
</dbReference>
<sequence length="304" mass="33771">MNKKTLFAAIQYPLPHHLISRLVGFLAQSRIGWLKNILIRQFIKTFKVDMEEAEQPNPKAYGSFNEFFTRPLKTGVRPLVALENSMACPVDGTVSQLGDIDYGRIFQAKGHSYSVLELLGGDVERAAPFMGGQFATIYLSPKDYHRIHMPVTGTLRQMVHVPGRLFSVNPATTENVDGLFARNERVVAIFDTEYGPMAMVLVGAMIVASIETVWSGQVTPLNRDVAVTHYTDKPQAITLEKGAELGRFKLGSTIVMLYGPEMVEFLDQFQAGSPTLMGEYFGQFLTESDKPESPSPEARTSETE</sequence>
<dbReference type="HAMAP" id="MF_00662">
    <property type="entry name" value="PS_decarb_PSD_B_type1"/>
    <property type="match status" value="1"/>
</dbReference>
<comment type="function">
    <text evidence="12">Catalyzes the formation of phosphatidylethanolamine (PtdEtn) from phosphatidylserine (PtdSer).</text>
</comment>
<evidence type="ECO:0000256" key="10">
    <source>
        <dbReference type="ARBA" id="ARBA00023264"/>
    </source>
</evidence>
<dbReference type="EC" id="4.1.1.65" evidence="12"/>